<dbReference type="STRING" id="405671.SAMN05421827_10962"/>
<reference evidence="4" key="1">
    <citation type="submission" date="2016-10" db="EMBL/GenBank/DDBJ databases">
        <authorList>
            <person name="Varghese N."/>
            <person name="Submissions S."/>
        </authorList>
    </citation>
    <scope>NUCLEOTIDE SEQUENCE [LARGE SCALE GENOMIC DNA]</scope>
    <source>
        <strain evidence="4">DSM 17933</strain>
    </source>
</reference>
<gene>
    <name evidence="3" type="ORF">SAMN05421827_10962</name>
</gene>
<name>A0A1G7W261_9SPHI</name>
<sequence length="242" mass="27962">MPIYRSHCFFFKLKLFSSSGIKSIVLIFIITPMPLKRNTLIVILALLIAAFTYLSFFIAQHPIFDFDIKTSLLIQQYHTEWLDKLMLAISFFGELPYSLLSVVIVAIIFYQQKYKREGIFISTVLLSGLIILGIKNVINRPRPTAFYVRLVEVNRFQSYPSGHVLSYTLFFGFLIILMNTLKDVPKLTRNIVTYISAFLMITIAPSRIYLGAHWFTDTVGGFLLGLICLFPLCYFYFKKKTN</sequence>
<feature type="transmembrane region" description="Helical" evidence="1">
    <location>
        <begin position="191"/>
        <end position="212"/>
    </location>
</feature>
<keyword evidence="1" id="KW-1133">Transmembrane helix</keyword>
<dbReference type="AlphaFoldDB" id="A0A1G7W261"/>
<feature type="transmembrane region" description="Helical" evidence="1">
    <location>
        <begin position="40"/>
        <end position="59"/>
    </location>
</feature>
<dbReference type="PANTHER" id="PTHR14969:SF13">
    <property type="entry name" value="AT30094P"/>
    <property type="match status" value="1"/>
</dbReference>
<evidence type="ECO:0000259" key="2">
    <source>
        <dbReference type="SMART" id="SM00014"/>
    </source>
</evidence>
<keyword evidence="1" id="KW-0812">Transmembrane</keyword>
<dbReference type="CDD" id="cd03392">
    <property type="entry name" value="PAP2_like_2"/>
    <property type="match status" value="1"/>
</dbReference>
<evidence type="ECO:0000256" key="1">
    <source>
        <dbReference type="SAM" id="Phobius"/>
    </source>
</evidence>
<evidence type="ECO:0000313" key="4">
    <source>
        <dbReference type="Proteomes" id="UP000199643"/>
    </source>
</evidence>
<feature type="domain" description="Phosphatidic acid phosphatase type 2/haloperoxidase" evidence="2">
    <location>
        <begin position="120"/>
        <end position="233"/>
    </location>
</feature>
<dbReference type="PANTHER" id="PTHR14969">
    <property type="entry name" value="SPHINGOSINE-1-PHOSPHATE PHOSPHOHYDROLASE"/>
    <property type="match status" value="1"/>
</dbReference>
<feature type="transmembrane region" description="Helical" evidence="1">
    <location>
        <begin position="15"/>
        <end position="33"/>
    </location>
</feature>
<dbReference type="SMART" id="SM00014">
    <property type="entry name" value="acidPPc"/>
    <property type="match status" value="1"/>
</dbReference>
<dbReference type="SUPFAM" id="SSF48317">
    <property type="entry name" value="Acid phosphatase/Vanadium-dependent haloperoxidase"/>
    <property type="match status" value="1"/>
</dbReference>
<feature type="transmembrane region" description="Helical" evidence="1">
    <location>
        <begin position="85"/>
        <end position="110"/>
    </location>
</feature>
<dbReference type="Pfam" id="PF01569">
    <property type="entry name" value="PAP2"/>
    <property type="match status" value="1"/>
</dbReference>
<feature type="transmembrane region" description="Helical" evidence="1">
    <location>
        <begin position="158"/>
        <end position="179"/>
    </location>
</feature>
<feature type="transmembrane region" description="Helical" evidence="1">
    <location>
        <begin position="218"/>
        <end position="237"/>
    </location>
</feature>
<feature type="transmembrane region" description="Helical" evidence="1">
    <location>
        <begin position="119"/>
        <end position="138"/>
    </location>
</feature>
<keyword evidence="1" id="KW-0472">Membrane</keyword>
<proteinExistence type="predicted"/>
<evidence type="ECO:0000313" key="3">
    <source>
        <dbReference type="EMBL" id="SDG65958.1"/>
    </source>
</evidence>
<keyword evidence="4" id="KW-1185">Reference proteome</keyword>
<dbReference type="InterPro" id="IPR000326">
    <property type="entry name" value="PAP2/HPO"/>
</dbReference>
<dbReference type="InterPro" id="IPR036938">
    <property type="entry name" value="PAP2/HPO_sf"/>
</dbReference>
<protein>
    <submittedName>
        <fullName evidence="3">Undecaprenyl-diphosphatase</fullName>
    </submittedName>
</protein>
<organism evidence="3 4">
    <name type="scientific">Pedobacter terrae</name>
    <dbReference type="NCBI Taxonomy" id="405671"/>
    <lineage>
        <taxon>Bacteria</taxon>
        <taxon>Pseudomonadati</taxon>
        <taxon>Bacteroidota</taxon>
        <taxon>Sphingobacteriia</taxon>
        <taxon>Sphingobacteriales</taxon>
        <taxon>Sphingobacteriaceae</taxon>
        <taxon>Pedobacter</taxon>
    </lineage>
</organism>
<accession>A0A1G7W261</accession>
<dbReference type="Proteomes" id="UP000199643">
    <property type="component" value="Unassembled WGS sequence"/>
</dbReference>
<dbReference type="Gene3D" id="1.20.144.10">
    <property type="entry name" value="Phosphatidic acid phosphatase type 2/haloperoxidase"/>
    <property type="match status" value="2"/>
</dbReference>
<dbReference type="EMBL" id="FNCH01000009">
    <property type="protein sequence ID" value="SDG65958.1"/>
    <property type="molecule type" value="Genomic_DNA"/>
</dbReference>